<dbReference type="RefSeq" id="WP_243923098.1">
    <property type="nucleotide sequence ID" value="NZ_JALHLG010000033.1"/>
</dbReference>
<accession>A0ABT0BTZ0</accession>
<organism evidence="1 2">
    <name type="scientific">Novosphingobium beihaiensis</name>
    <dbReference type="NCBI Taxonomy" id="2930389"/>
    <lineage>
        <taxon>Bacteria</taxon>
        <taxon>Pseudomonadati</taxon>
        <taxon>Pseudomonadota</taxon>
        <taxon>Alphaproteobacteria</taxon>
        <taxon>Sphingomonadales</taxon>
        <taxon>Sphingomonadaceae</taxon>
        <taxon>Novosphingobium</taxon>
    </lineage>
</organism>
<protein>
    <submittedName>
        <fullName evidence="1">DUF2889 domain-containing protein</fullName>
    </submittedName>
</protein>
<dbReference type="Proteomes" id="UP001202281">
    <property type="component" value="Unassembled WGS sequence"/>
</dbReference>
<comment type="caution">
    <text evidence="1">The sequence shown here is derived from an EMBL/GenBank/DDBJ whole genome shotgun (WGS) entry which is preliminary data.</text>
</comment>
<keyword evidence="2" id="KW-1185">Reference proteome</keyword>
<proteinExistence type="predicted"/>
<dbReference type="InterPro" id="IPR021312">
    <property type="entry name" value="DUF2889"/>
</dbReference>
<evidence type="ECO:0000313" key="2">
    <source>
        <dbReference type="Proteomes" id="UP001202281"/>
    </source>
</evidence>
<dbReference type="Pfam" id="PF11136">
    <property type="entry name" value="DUF2889"/>
    <property type="match status" value="1"/>
</dbReference>
<reference evidence="1 2" key="1">
    <citation type="submission" date="2022-04" db="EMBL/GenBank/DDBJ databases">
        <title>Identification of a novel bacterium isolated from mangrove sediments.</title>
        <authorList>
            <person name="Pan X."/>
        </authorList>
    </citation>
    <scope>NUCLEOTIDE SEQUENCE [LARGE SCALE GENOMIC DNA]</scope>
    <source>
        <strain evidence="1 2">B2638</strain>
    </source>
</reference>
<evidence type="ECO:0000313" key="1">
    <source>
        <dbReference type="EMBL" id="MCJ2188423.1"/>
    </source>
</evidence>
<name>A0ABT0BTZ0_9SPHN</name>
<dbReference type="EMBL" id="JALHLG010000033">
    <property type="protein sequence ID" value="MCJ2188423.1"/>
    <property type="molecule type" value="Genomic_DNA"/>
</dbReference>
<gene>
    <name evidence="1" type="ORF">MTR66_16575</name>
</gene>
<sequence length="259" mass="28844">MSGSQCREQRPIASLPGYRRILRVEPEEGAVLALLEDDLHCMAVRLRHDGATVLAVEPLMDRVPWSVCPGAVEVLKTTFTGVPLAEVSPRREKQANCTHLHDLAVIAAAHALDRGPLEYHIFVSDPREVDGETRRDLEIRREGRVLHHWIERAGKFAEPASLAGLTPLTMRDWIAGLEGEAQEAARLLQWASLVAHGRSMTDERRRAALATRPNCFTMQPERVERARMVSGMHDFSAGGRQPLEGLHDRFEDAYGPEAG</sequence>